<evidence type="ECO:0000313" key="2">
    <source>
        <dbReference type="Proteomes" id="UP001165685"/>
    </source>
</evidence>
<keyword evidence="2" id="KW-1185">Reference proteome</keyword>
<reference evidence="1" key="1">
    <citation type="submission" date="2023-01" db="EMBL/GenBank/DDBJ databases">
        <title>Draft genome sequence of Nocardiopsis sp. LSu2-4 isolated from halophytes.</title>
        <authorList>
            <person name="Duangmal K."/>
            <person name="Chantavorakit T."/>
        </authorList>
    </citation>
    <scope>NUCLEOTIDE SEQUENCE</scope>
    <source>
        <strain evidence="1">LSu2-4</strain>
    </source>
</reference>
<dbReference type="RefSeq" id="WP_270674781.1">
    <property type="nucleotide sequence ID" value="NZ_JAQFWP010000001.1"/>
</dbReference>
<dbReference type="Gene3D" id="2.30.320.10">
    <property type="entry name" value="YwqG-like"/>
    <property type="match status" value="1"/>
</dbReference>
<dbReference type="EMBL" id="JAQFWP010000001">
    <property type="protein sequence ID" value="MDA2802917.1"/>
    <property type="molecule type" value="Genomic_DNA"/>
</dbReference>
<evidence type="ECO:0000313" key="1">
    <source>
        <dbReference type="EMBL" id="MDA2802917.1"/>
    </source>
</evidence>
<dbReference type="InterPro" id="IPR035948">
    <property type="entry name" value="YwqG-like_sf"/>
</dbReference>
<comment type="caution">
    <text evidence="1">The sequence shown here is derived from an EMBL/GenBank/DDBJ whole genome shotgun (WGS) entry which is preliminary data.</text>
</comment>
<protein>
    <recommendedName>
        <fullName evidence="3">DUF1963 domain-containing protein</fullName>
    </recommendedName>
</protein>
<organism evidence="1 2">
    <name type="scientific">Nocardiopsis suaedae</name>
    <dbReference type="NCBI Taxonomy" id="3018444"/>
    <lineage>
        <taxon>Bacteria</taxon>
        <taxon>Bacillati</taxon>
        <taxon>Actinomycetota</taxon>
        <taxon>Actinomycetes</taxon>
        <taxon>Streptosporangiales</taxon>
        <taxon>Nocardiopsidaceae</taxon>
        <taxon>Nocardiopsis</taxon>
    </lineage>
</organism>
<dbReference type="Proteomes" id="UP001165685">
    <property type="component" value="Unassembled WGS sequence"/>
</dbReference>
<accession>A0ABT4TFL2</accession>
<proteinExistence type="predicted"/>
<name>A0ABT4TFL2_9ACTN</name>
<evidence type="ECO:0008006" key="3">
    <source>
        <dbReference type="Google" id="ProtNLM"/>
    </source>
</evidence>
<sequence>MDEQTPRFLRFEKCDEPVREPVTKLGGQPVWLEEPEWPLSAETGNPMRFIGQVRLPGAGVRLGYLFMTEEEDGHGYETMDPEAGENAFFAQPGRPASFYEAAPLETGPTHGPDHVAVTYDPDSIPFVGGGITFLGGAPDVLLDAPGTWEHILQLDSIDVPFYVNFGDTGTGYAFLDTETGEGRFFWHCC</sequence>
<dbReference type="SUPFAM" id="SSF103032">
    <property type="entry name" value="Hypothetical protein YwqG"/>
    <property type="match status" value="1"/>
</dbReference>
<gene>
    <name evidence="1" type="ORF">O4U47_00205</name>
</gene>